<keyword evidence="1" id="KW-0732">Signal</keyword>
<accession>A0A1A8NBI0</accession>
<proteinExistence type="predicted"/>
<name>A0A1A8NBI0_9TELE</name>
<evidence type="ECO:0008006" key="3">
    <source>
        <dbReference type="Google" id="ProtNLM"/>
    </source>
</evidence>
<dbReference type="EMBL" id="HAEH01001092">
    <property type="protein sequence ID" value="SBR66211.1"/>
    <property type="molecule type" value="Transcribed_RNA"/>
</dbReference>
<protein>
    <recommendedName>
        <fullName evidence="3">Secreted protein</fullName>
    </recommendedName>
</protein>
<gene>
    <name evidence="2" type="primary">Nfu_g_1_013928</name>
</gene>
<evidence type="ECO:0000256" key="1">
    <source>
        <dbReference type="SAM" id="SignalP"/>
    </source>
</evidence>
<sequence>MKCCLVYFWVFCVGAAGLLTPKVTGFLCCVRLFCHVKLQQDTELGNWCCGSGSGGSEPCRNQSAAEVPPFDLLSHTSELSSSVPTMS</sequence>
<evidence type="ECO:0000313" key="2">
    <source>
        <dbReference type="EMBL" id="SBR66211.1"/>
    </source>
</evidence>
<organism evidence="2">
    <name type="scientific">Nothobranchius rachovii</name>
    <name type="common">bluefin notho</name>
    <dbReference type="NCBI Taxonomy" id="451742"/>
    <lineage>
        <taxon>Eukaryota</taxon>
        <taxon>Metazoa</taxon>
        <taxon>Chordata</taxon>
        <taxon>Craniata</taxon>
        <taxon>Vertebrata</taxon>
        <taxon>Euteleostomi</taxon>
        <taxon>Actinopterygii</taxon>
        <taxon>Neopterygii</taxon>
        <taxon>Teleostei</taxon>
        <taxon>Neoteleostei</taxon>
        <taxon>Acanthomorphata</taxon>
        <taxon>Ovalentaria</taxon>
        <taxon>Atherinomorphae</taxon>
        <taxon>Cyprinodontiformes</taxon>
        <taxon>Nothobranchiidae</taxon>
        <taxon>Nothobranchius</taxon>
    </lineage>
</organism>
<dbReference type="AlphaFoldDB" id="A0A1A8NBI0"/>
<feature type="non-terminal residue" evidence="2">
    <location>
        <position position="87"/>
    </location>
</feature>
<reference evidence="2" key="1">
    <citation type="submission" date="2016-05" db="EMBL/GenBank/DDBJ databases">
        <authorList>
            <person name="Lavstsen T."/>
            <person name="Jespersen J.S."/>
        </authorList>
    </citation>
    <scope>NUCLEOTIDE SEQUENCE</scope>
    <source>
        <tissue evidence="2">Brain</tissue>
    </source>
</reference>
<feature type="chain" id="PRO_5008375516" description="Secreted protein" evidence="1">
    <location>
        <begin position="26"/>
        <end position="87"/>
    </location>
</feature>
<reference evidence="2" key="2">
    <citation type="submission" date="2016-06" db="EMBL/GenBank/DDBJ databases">
        <title>The genome of a short-lived fish provides insights into sex chromosome evolution and the genetic control of aging.</title>
        <authorList>
            <person name="Reichwald K."/>
            <person name="Felder M."/>
            <person name="Petzold A."/>
            <person name="Koch P."/>
            <person name="Groth M."/>
            <person name="Platzer M."/>
        </authorList>
    </citation>
    <scope>NUCLEOTIDE SEQUENCE</scope>
    <source>
        <tissue evidence="2">Brain</tissue>
    </source>
</reference>
<feature type="signal peptide" evidence="1">
    <location>
        <begin position="1"/>
        <end position="25"/>
    </location>
</feature>